<dbReference type="PANTHER" id="PTHR31006:SF3">
    <property type="entry name" value="F-BOX DOMAIN-CONTAINING PROTEIN-RELATED"/>
    <property type="match status" value="1"/>
</dbReference>
<evidence type="ECO:0000313" key="4">
    <source>
        <dbReference type="Proteomes" id="UP000008068"/>
    </source>
</evidence>
<feature type="domain" description="F-box" evidence="2">
    <location>
        <begin position="24"/>
        <end position="64"/>
    </location>
</feature>
<evidence type="ECO:0000259" key="2">
    <source>
        <dbReference type="Pfam" id="PF00646"/>
    </source>
</evidence>
<gene>
    <name evidence="3" type="ORF">CAEBREN_21966</name>
</gene>
<dbReference type="EMBL" id="GL381667">
    <property type="protein sequence ID" value="EGT39682.1"/>
    <property type="molecule type" value="Genomic_DNA"/>
</dbReference>
<organism evidence="4">
    <name type="scientific">Caenorhabditis brenneri</name>
    <name type="common">Nematode worm</name>
    <dbReference type="NCBI Taxonomy" id="135651"/>
    <lineage>
        <taxon>Eukaryota</taxon>
        <taxon>Metazoa</taxon>
        <taxon>Ecdysozoa</taxon>
        <taxon>Nematoda</taxon>
        <taxon>Chromadorea</taxon>
        <taxon>Rhabditida</taxon>
        <taxon>Rhabditina</taxon>
        <taxon>Rhabditomorpha</taxon>
        <taxon>Rhabditoidea</taxon>
        <taxon>Rhabditidae</taxon>
        <taxon>Peloderinae</taxon>
        <taxon>Caenorhabditis</taxon>
    </lineage>
</organism>
<proteinExistence type="predicted"/>
<keyword evidence="4" id="KW-1185">Reference proteome</keyword>
<dbReference type="HOGENOM" id="CLU_1220626_0_0_1"/>
<feature type="compositionally biased region" description="Basic and acidic residues" evidence="1">
    <location>
        <begin position="9"/>
        <end position="22"/>
    </location>
</feature>
<reference evidence="4" key="1">
    <citation type="submission" date="2011-07" db="EMBL/GenBank/DDBJ databases">
        <authorList>
            <consortium name="Caenorhabditis brenneri Sequencing and Analysis Consortium"/>
            <person name="Wilson R.K."/>
        </authorList>
    </citation>
    <scope>NUCLEOTIDE SEQUENCE [LARGE SCALE GENOMIC DNA]</scope>
    <source>
        <strain evidence="4">PB2801</strain>
    </source>
</reference>
<evidence type="ECO:0000313" key="3">
    <source>
        <dbReference type="EMBL" id="EGT39682.1"/>
    </source>
</evidence>
<dbReference type="InParanoid" id="G0PN39"/>
<protein>
    <recommendedName>
        <fullName evidence="2">F-box domain-containing protein</fullName>
    </recommendedName>
</protein>
<accession>G0PN39</accession>
<dbReference type="InterPro" id="IPR042317">
    <property type="entry name" value="She-1-like"/>
</dbReference>
<feature type="region of interest" description="Disordered" evidence="1">
    <location>
        <begin position="1"/>
        <end position="24"/>
    </location>
</feature>
<dbReference type="Pfam" id="PF00646">
    <property type="entry name" value="F-box"/>
    <property type="match status" value="1"/>
</dbReference>
<name>G0PN39_CAEBE</name>
<dbReference type="PANTHER" id="PTHR31006">
    <property type="entry name" value="F-BOX DOMAIN-CONTAINING PROTEIN-RELATED-RELATED"/>
    <property type="match status" value="1"/>
</dbReference>
<dbReference type="Proteomes" id="UP000008068">
    <property type="component" value="Unassembled WGS sequence"/>
</dbReference>
<sequence>MPSVRKAKKKEDVGGQGAKEETNWNNLPNELKHACVKEMTIETRWKLRQTSHSERTLVDSVRLYAVDIRLSNNFLTLTRNATTLMIHFKFHRSKYIPFLVYLFTVLELKTLDPLKVKTKSLWNLIYERLPHEEEIPKAKEVLPIPSGIILPRFTKNDMQKIKIQRWLRDVRHQVFGSDPENWYHLFEKIADWQNFPPVVGAEIIVYDSEIKAKMLRTFLKDLLGKFL</sequence>
<dbReference type="AlphaFoldDB" id="G0PN39"/>
<dbReference type="InterPro" id="IPR001810">
    <property type="entry name" value="F-box_dom"/>
</dbReference>
<evidence type="ECO:0000256" key="1">
    <source>
        <dbReference type="SAM" id="MobiDB-lite"/>
    </source>
</evidence>